<evidence type="ECO:0000313" key="2">
    <source>
        <dbReference type="Proteomes" id="UP000187209"/>
    </source>
</evidence>
<gene>
    <name evidence="1" type="ORF">SteCoe_8210</name>
</gene>
<proteinExistence type="predicted"/>
<dbReference type="Proteomes" id="UP000187209">
    <property type="component" value="Unassembled WGS sequence"/>
</dbReference>
<sequence length="235" mass="27367">MGCSSSRQEMSEEESYLQDLEQELGYQNHQVQEVDLIHRKYSFGGSINDSHFNHIVNHLKLAVSYSNAQENIKAFYQQFKGEEAYHLEPLLVIGIFLSSGSAEIKAKLLFEAFDHFDNKVLDREAYLKMFKTMFDVNVKKLKILAEQKNPKNDHAIVFLEEIERGGKLFKKAFMNDILGDGDNCTLEGFVDKFRGKDKQHFMTTLGFRKELRSCWKNEHKKQKMSKDHEKEGKTE</sequence>
<name>A0A1R2CKP2_9CILI</name>
<dbReference type="AlphaFoldDB" id="A0A1R2CKP2"/>
<reference evidence="1 2" key="1">
    <citation type="submission" date="2016-11" db="EMBL/GenBank/DDBJ databases">
        <title>The macronuclear genome of Stentor coeruleus: a giant cell with tiny introns.</title>
        <authorList>
            <person name="Slabodnick M."/>
            <person name="Ruby J.G."/>
            <person name="Reiff S.B."/>
            <person name="Swart E.C."/>
            <person name="Gosai S."/>
            <person name="Prabakaran S."/>
            <person name="Witkowska E."/>
            <person name="Larue G.E."/>
            <person name="Fisher S."/>
            <person name="Freeman R.M."/>
            <person name="Gunawardena J."/>
            <person name="Chu W."/>
            <person name="Stover N.A."/>
            <person name="Gregory B.D."/>
            <person name="Nowacki M."/>
            <person name="Derisi J."/>
            <person name="Roy S.W."/>
            <person name="Marshall W.F."/>
            <person name="Sood P."/>
        </authorList>
    </citation>
    <scope>NUCLEOTIDE SEQUENCE [LARGE SCALE GENOMIC DNA]</scope>
    <source>
        <strain evidence="1">WM001</strain>
    </source>
</reference>
<protein>
    <submittedName>
        <fullName evidence="1">Uncharacterized protein</fullName>
    </submittedName>
</protein>
<dbReference type="EMBL" id="MPUH01000122">
    <property type="protein sequence ID" value="OMJ89588.1"/>
    <property type="molecule type" value="Genomic_DNA"/>
</dbReference>
<accession>A0A1R2CKP2</accession>
<organism evidence="1 2">
    <name type="scientific">Stentor coeruleus</name>
    <dbReference type="NCBI Taxonomy" id="5963"/>
    <lineage>
        <taxon>Eukaryota</taxon>
        <taxon>Sar</taxon>
        <taxon>Alveolata</taxon>
        <taxon>Ciliophora</taxon>
        <taxon>Postciliodesmatophora</taxon>
        <taxon>Heterotrichea</taxon>
        <taxon>Heterotrichida</taxon>
        <taxon>Stentoridae</taxon>
        <taxon>Stentor</taxon>
    </lineage>
</organism>
<keyword evidence="2" id="KW-1185">Reference proteome</keyword>
<evidence type="ECO:0000313" key="1">
    <source>
        <dbReference type="EMBL" id="OMJ89588.1"/>
    </source>
</evidence>
<comment type="caution">
    <text evidence="1">The sequence shown here is derived from an EMBL/GenBank/DDBJ whole genome shotgun (WGS) entry which is preliminary data.</text>
</comment>